<proteinExistence type="predicted"/>
<dbReference type="InterPro" id="IPR000683">
    <property type="entry name" value="Gfo/Idh/MocA-like_OxRdtase_N"/>
</dbReference>
<gene>
    <name evidence="2" type="ORF">EFY79_01225</name>
</gene>
<evidence type="ECO:0000313" key="2">
    <source>
        <dbReference type="EMBL" id="RNI39954.1"/>
    </source>
</evidence>
<dbReference type="Proteomes" id="UP000267223">
    <property type="component" value="Unassembled WGS sequence"/>
</dbReference>
<organism evidence="2 3">
    <name type="scientific">Hanamia caeni</name>
    <dbReference type="NCBI Taxonomy" id="2294116"/>
    <lineage>
        <taxon>Bacteria</taxon>
        <taxon>Pseudomonadati</taxon>
        <taxon>Bacteroidota</taxon>
        <taxon>Chitinophagia</taxon>
        <taxon>Chitinophagales</taxon>
        <taxon>Chitinophagaceae</taxon>
        <taxon>Hanamia</taxon>
    </lineage>
</organism>
<dbReference type="SUPFAM" id="SSF51735">
    <property type="entry name" value="NAD(P)-binding Rossmann-fold domains"/>
    <property type="match status" value="1"/>
</dbReference>
<dbReference type="InterPro" id="IPR036291">
    <property type="entry name" value="NAD(P)-bd_dom_sf"/>
</dbReference>
<feature type="domain" description="Gfo/Idh/MocA-like oxidoreductase N-terminal" evidence="1">
    <location>
        <begin position="39"/>
        <end position="169"/>
    </location>
</feature>
<dbReference type="PANTHER" id="PTHR43818:SF9">
    <property type="entry name" value="HYPOTHETICAL OXIDOREDUCTASE"/>
    <property type="match status" value="1"/>
</dbReference>
<dbReference type="EMBL" id="RJJR01000001">
    <property type="protein sequence ID" value="RNI39954.1"/>
    <property type="molecule type" value="Genomic_DNA"/>
</dbReference>
<dbReference type="RefSeq" id="WP_123118845.1">
    <property type="nucleotide sequence ID" value="NZ_RJJR01000001.1"/>
</dbReference>
<evidence type="ECO:0000259" key="1">
    <source>
        <dbReference type="Pfam" id="PF01408"/>
    </source>
</evidence>
<dbReference type="Pfam" id="PF01408">
    <property type="entry name" value="GFO_IDH_MocA"/>
    <property type="match status" value="1"/>
</dbReference>
<protein>
    <submittedName>
        <fullName evidence="2">Gfo/Idh/MocA family oxidoreductase</fullName>
    </submittedName>
</protein>
<comment type="caution">
    <text evidence="2">The sequence shown here is derived from an EMBL/GenBank/DDBJ whole genome shotgun (WGS) entry which is preliminary data.</text>
</comment>
<dbReference type="Gene3D" id="3.30.360.10">
    <property type="entry name" value="Dihydrodipicolinate Reductase, domain 2"/>
    <property type="match status" value="1"/>
</dbReference>
<evidence type="ECO:0000313" key="3">
    <source>
        <dbReference type="Proteomes" id="UP000267223"/>
    </source>
</evidence>
<dbReference type="GO" id="GO:0000166">
    <property type="term" value="F:nucleotide binding"/>
    <property type="evidence" value="ECO:0007669"/>
    <property type="project" value="InterPro"/>
</dbReference>
<dbReference type="PANTHER" id="PTHR43818">
    <property type="entry name" value="BCDNA.GH03377"/>
    <property type="match status" value="1"/>
</dbReference>
<dbReference type="InterPro" id="IPR006311">
    <property type="entry name" value="TAT_signal"/>
</dbReference>
<dbReference type="Gene3D" id="3.40.50.720">
    <property type="entry name" value="NAD(P)-binding Rossmann-like Domain"/>
    <property type="match status" value="1"/>
</dbReference>
<name>A0A3M9NQJ3_9BACT</name>
<dbReference type="InterPro" id="IPR050463">
    <property type="entry name" value="Gfo/Idh/MocA_oxidrdct_glycsds"/>
</dbReference>
<dbReference type="OrthoDB" id="1408251at2"/>
<dbReference type="AlphaFoldDB" id="A0A3M9NQJ3"/>
<dbReference type="PROSITE" id="PS51318">
    <property type="entry name" value="TAT"/>
    <property type="match status" value="1"/>
</dbReference>
<keyword evidence="3" id="KW-1185">Reference proteome</keyword>
<reference evidence="2 3" key="1">
    <citation type="submission" date="2018-11" db="EMBL/GenBank/DDBJ databases">
        <title>Draft genome sequence of Ferruginibacter sp. BO-59.</title>
        <authorList>
            <person name="Im W.T."/>
        </authorList>
    </citation>
    <scope>NUCLEOTIDE SEQUENCE [LARGE SCALE GENOMIC DNA]</scope>
    <source>
        <strain evidence="2 3">BO-59</strain>
    </source>
</reference>
<accession>A0A3M9NQJ3</accession>
<sequence length="354" mass="38238">MTSYNRRKFITTTATTGIGLGLMGSLSPLFAKSEPSAKRMGIIGLDTSHSVEFTKALNGADASADFGGYKIVAAYPQGSLDIESSVSRLPGYTEEVKKRGVEIVSSIPALLEKTDVILLETNDGRRHLEQAIPVLQAGKTLFIDKPIAASLADAIVIFELAKHYKVPVFSSSSLRYMESAQQVVNGKVGKVLGADAYSPCTIEKTHPDFFWYGIHGVELLYAVMGTGCKSLMRAHTEGTDVAVGTWADGRIGTFRGTRTGKHTYGGTAFGELGDAVLGPFEGYNSLLIQIIQFFKTGQAPVKAEETLEICAFMEAADESKKRNGSSVSLNEIWARAKKSADKRLNQILENKKPV</sequence>